<feature type="chain" id="PRO_5043606972" evidence="1">
    <location>
        <begin position="29"/>
        <end position="173"/>
    </location>
</feature>
<feature type="non-terminal residue" evidence="2">
    <location>
        <position position="173"/>
    </location>
</feature>
<dbReference type="Proteomes" id="UP001497623">
    <property type="component" value="Unassembled WGS sequence"/>
</dbReference>
<reference evidence="2 3" key="1">
    <citation type="submission" date="2024-05" db="EMBL/GenBank/DDBJ databases">
        <authorList>
            <person name="Wallberg A."/>
        </authorList>
    </citation>
    <scope>NUCLEOTIDE SEQUENCE [LARGE SCALE GENOMIC DNA]</scope>
</reference>
<name>A0AAV2RET5_MEGNR</name>
<evidence type="ECO:0000256" key="1">
    <source>
        <dbReference type="SAM" id="SignalP"/>
    </source>
</evidence>
<feature type="non-terminal residue" evidence="2">
    <location>
        <position position="1"/>
    </location>
</feature>
<keyword evidence="1" id="KW-0732">Signal</keyword>
<sequence length="173" mass="17940">SRGMMVYGSIYTVTFLILGGLLPAPTLGVELERPLDPCLDIAQEPLEKSTLWWCNGNCKSHCGPKETIGLGYCGKGCKCCQTKLPTCPKSCGSGGKCRNGGIMNTCPNGEKVISGKCGSTITCSICCAPDQPTGCLGKCITSSGSGTCRNTCGFGEVRLGSCPGGTCSCCRRK</sequence>
<dbReference type="EMBL" id="CAXKWB010019199">
    <property type="protein sequence ID" value="CAL4121738.1"/>
    <property type="molecule type" value="Genomic_DNA"/>
</dbReference>
<feature type="signal peptide" evidence="1">
    <location>
        <begin position="1"/>
        <end position="28"/>
    </location>
</feature>
<evidence type="ECO:0000313" key="2">
    <source>
        <dbReference type="EMBL" id="CAL4121738.1"/>
    </source>
</evidence>
<protein>
    <submittedName>
        <fullName evidence="2">Uncharacterized protein</fullName>
    </submittedName>
</protein>
<accession>A0AAV2RET5</accession>
<dbReference type="AlphaFoldDB" id="A0AAV2RET5"/>
<gene>
    <name evidence="2" type="ORF">MNOR_LOCUS22600</name>
</gene>
<organism evidence="2 3">
    <name type="scientific">Meganyctiphanes norvegica</name>
    <name type="common">Northern krill</name>
    <name type="synonym">Thysanopoda norvegica</name>
    <dbReference type="NCBI Taxonomy" id="48144"/>
    <lineage>
        <taxon>Eukaryota</taxon>
        <taxon>Metazoa</taxon>
        <taxon>Ecdysozoa</taxon>
        <taxon>Arthropoda</taxon>
        <taxon>Crustacea</taxon>
        <taxon>Multicrustacea</taxon>
        <taxon>Malacostraca</taxon>
        <taxon>Eumalacostraca</taxon>
        <taxon>Eucarida</taxon>
        <taxon>Euphausiacea</taxon>
        <taxon>Euphausiidae</taxon>
        <taxon>Meganyctiphanes</taxon>
    </lineage>
</organism>
<evidence type="ECO:0000313" key="3">
    <source>
        <dbReference type="Proteomes" id="UP001497623"/>
    </source>
</evidence>
<proteinExistence type="predicted"/>
<comment type="caution">
    <text evidence="2">The sequence shown here is derived from an EMBL/GenBank/DDBJ whole genome shotgun (WGS) entry which is preliminary data.</text>
</comment>
<keyword evidence="3" id="KW-1185">Reference proteome</keyword>